<dbReference type="InterPro" id="IPR001506">
    <property type="entry name" value="Peptidase_M12A"/>
</dbReference>
<dbReference type="GO" id="GO:0008270">
    <property type="term" value="F:zinc ion binding"/>
    <property type="evidence" value="ECO:0007669"/>
    <property type="project" value="UniProtKB-UniRule"/>
</dbReference>
<dbReference type="Proteomes" id="UP000663862">
    <property type="component" value="Unassembled WGS sequence"/>
</dbReference>
<evidence type="ECO:0000313" key="7">
    <source>
        <dbReference type="Proteomes" id="UP000663869"/>
    </source>
</evidence>
<keyword evidence="1 2" id="KW-0645">Protease</keyword>
<dbReference type="GO" id="GO:0006508">
    <property type="term" value="P:proteolysis"/>
    <property type="evidence" value="ECO:0007669"/>
    <property type="project" value="UniProtKB-KW"/>
</dbReference>
<feature type="compositionally biased region" description="Basic and acidic residues" evidence="3">
    <location>
        <begin position="21"/>
        <end position="35"/>
    </location>
</feature>
<dbReference type="EMBL" id="CAJOBQ010000670">
    <property type="protein sequence ID" value="CAF4399820.1"/>
    <property type="molecule type" value="Genomic_DNA"/>
</dbReference>
<name>A0A818N025_9BILA</name>
<sequence length="397" mass="44936">MATNLGISELYSNPQDADTPYEFRDDDSGNDEKVGYTHSRYSISCDYEEKDDLNYEETSDEKTNNRQHNHNPILPKLTRPCTIAISANVDPNALRWDGIKIIDALRRNARTNSEQIVVYYYLASNLKEQEDYKNAIVQAIKDIKEAAPGIKFKKSREENNRIRIQYSSRGTSSSSSVGMEGGQQILKLGWATKGNVLHELLHALGFLHQHQRYDRSEQVSIPKHRKDDPNYKKEGLQPEGRYDANSIMHYPCDENMRNKQLWAKHNSMCLSNGDKIALNVLYPPVKKAREWEPKKGETGLYYCGKKNMKDNDAPFCSTGTDGFCGPDNGPNCHICRCYGGIQQRKNGHGHLAKQGETGLFYCGQQIKGTKQRAGHDDYCGPDNGWPCESCSQLLRGA</sequence>
<dbReference type="Proteomes" id="UP000663869">
    <property type="component" value="Unassembled WGS sequence"/>
</dbReference>
<keyword evidence="1 2" id="KW-0862">Zinc</keyword>
<feature type="domain" description="Peptidase M12A" evidence="4">
    <location>
        <begin position="103"/>
        <end position="284"/>
    </location>
</feature>
<feature type="compositionally biased region" description="Polar residues" evidence="3">
    <location>
        <begin position="1"/>
        <end position="16"/>
    </location>
</feature>
<dbReference type="PANTHER" id="PTHR10127">
    <property type="entry name" value="DISCOIDIN, CUB, EGF, LAMININ , AND ZINC METALLOPROTEASE DOMAIN CONTAINING"/>
    <property type="match status" value="1"/>
</dbReference>
<gene>
    <name evidence="5" type="ORF">FME351_LOCUS21772</name>
    <name evidence="6" type="ORF">TSG867_LOCUS12907</name>
</gene>
<comment type="caution">
    <text evidence="5">The sequence shown here is derived from an EMBL/GenBank/DDBJ whole genome shotgun (WGS) entry which is preliminary data.</text>
</comment>
<dbReference type="PROSITE" id="PS51864">
    <property type="entry name" value="ASTACIN"/>
    <property type="match status" value="1"/>
</dbReference>
<dbReference type="EC" id="3.4.24.-" evidence="2"/>
<protein>
    <recommendedName>
        <fullName evidence="2">Metalloendopeptidase</fullName>
        <ecNumber evidence="2">3.4.24.-</ecNumber>
    </recommendedName>
</protein>
<dbReference type="GO" id="GO:0004222">
    <property type="term" value="F:metalloendopeptidase activity"/>
    <property type="evidence" value="ECO:0007669"/>
    <property type="project" value="UniProtKB-UniRule"/>
</dbReference>
<keyword evidence="1 2" id="KW-0479">Metal-binding</keyword>
<dbReference type="EMBL" id="CAJNYU010002744">
    <property type="protein sequence ID" value="CAF3597419.1"/>
    <property type="molecule type" value="Genomic_DNA"/>
</dbReference>
<keyword evidence="1 2" id="KW-0378">Hydrolase</keyword>
<feature type="region of interest" description="Disordered" evidence="3">
    <location>
        <begin position="53"/>
        <end position="73"/>
    </location>
</feature>
<comment type="caution">
    <text evidence="1">Lacks conserved residue(s) required for the propagation of feature annotation.</text>
</comment>
<feature type="active site" evidence="1">
    <location>
        <position position="199"/>
    </location>
</feature>
<feature type="binding site" evidence="1">
    <location>
        <position position="202"/>
    </location>
    <ligand>
        <name>Zn(2+)</name>
        <dbReference type="ChEBI" id="CHEBI:29105"/>
        <note>catalytic</note>
    </ligand>
</feature>
<dbReference type="SMART" id="SM00235">
    <property type="entry name" value="ZnMc"/>
    <property type="match status" value="1"/>
</dbReference>
<dbReference type="SUPFAM" id="SSF55486">
    <property type="entry name" value="Metalloproteases ('zincins'), catalytic domain"/>
    <property type="match status" value="1"/>
</dbReference>
<proteinExistence type="predicted"/>
<feature type="region of interest" description="Disordered" evidence="3">
    <location>
        <begin position="217"/>
        <end position="238"/>
    </location>
</feature>
<evidence type="ECO:0000256" key="2">
    <source>
        <dbReference type="RuleBase" id="RU361183"/>
    </source>
</evidence>
<dbReference type="InterPro" id="IPR024079">
    <property type="entry name" value="MetalloPept_cat_dom_sf"/>
</dbReference>
<dbReference type="AlphaFoldDB" id="A0A818N025"/>
<evidence type="ECO:0000313" key="6">
    <source>
        <dbReference type="EMBL" id="CAF4399820.1"/>
    </source>
</evidence>
<dbReference type="PANTHER" id="PTHR10127:SF850">
    <property type="entry name" value="METALLOENDOPEPTIDASE"/>
    <property type="match status" value="1"/>
</dbReference>
<feature type="binding site" evidence="1">
    <location>
        <position position="198"/>
    </location>
    <ligand>
        <name>Zn(2+)</name>
        <dbReference type="ChEBI" id="CHEBI:29105"/>
        <note>catalytic</note>
    </ligand>
</feature>
<evidence type="ECO:0000313" key="5">
    <source>
        <dbReference type="EMBL" id="CAF3597419.1"/>
    </source>
</evidence>
<evidence type="ECO:0000256" key="1">
    <source>
        <dbReference type="PROSITE-ProRule" id="PRU01211"/>
    </source>
</evidence>
<keyword evidence="1 2" id="KW-0482">Metalloprotease</keyword>
<dbReference type="Pfam" id="PF01400">
    <property type="entry name" value="Astacin"/>
    <property type="match status" value="1"/>
</dbReference>
<organism evidence="5 7">
    <name type="scientific">Rotaria socialis</name>
    <dbReference type="NCBI Taxonomy" id="392032"/>
    <lineage>
        <taxon>Eukaryota</taxon>
        <taxon>Metazoa</taxon>
        <taxon>Spiralia</taxon>
        <taxon>Gnathifera</taxon>
        <taxon>Rotifera</taxon>
        <taxon>Eurotatoria</taxon>
        <taxon>Bdelloidea</taxon>
        <taxon>Philodinida</taxon>
        <taxon>Philodinidae</taxon>
        <taxon>Rotaria</taxon>
    </lineage>
</organism>
<dbReference type="Gene3D" id="3.40.390.10">
    <property type="entry name" value="Collagenase (Catalytic Domain)"/>
    <property type="match status" value="1"/>
</dbReference>
<accession>A0A818N025</accession>
<feature type="binding site" evidence="1">
    <location>
        <position position="208"/>
    </location>
    <ligand>
        <name>Zn(2+)</name>
        <dbReference type="ChEBI" id="CHEBI:29105"/>
        <note>catalytic</note>
    </ligand>
</feature>
<comment type="cofactor">
    <cofactor evidence="1 2">
        <name>Zn(2+)</name>
        <dbReference type="ChEBI" id="CHEBI:29105"/>
    </cofactor>
    <text evidence="1 2">Binds 1 zinc ion per subunit.</text>
</comment>
<evidence type="ECO:0000259" key="4">
    <source>
        <dbReference type="PROSITE" id="PS51864"/>
    </source>
</evidence>
<dbReference type="InterPro" id="IPR006026">
    <property type="entry name" value="Peptidase_Metallo"/>
</dbReference>
<feature type="compositionally biased region" description="Basic and acidic residues" evidence="3">
    <location>
        <begin position="225"/>
        <end position="238"/>
    </location>
</feature>
<reference evidence="5" key="1">
    <citation type="submission" date="2021-02" db="EMBL/GenBank/DDBJ databases">
        <authorList>
            <person name="Nowell W R."/>
        </authorList>
    </citation>
    <scope>NUCLEOTIDE SEQUENCE</scope>
</reference>
<evidence type="ECO:0000256" key="3">
    <source>
        <dbReference type="SAM" id="MobiDB-lite"/>
    </source>
</evidence>
<feature type="region of interest" description="Disordered" evidence="3">
    <location>
        <begin position="1"/>
        <end position="35"/>
    </location>
</feature>
<dbReference type="PRINTS" id="PR00480">
    <property type="entry name" value="ASTACIN"/>
</dbReference>